<evidence type="ECO:0000313" key="3">
    <source>
        <dbReference type="Proteomes" id="UP000398389"/>
    </source>
</evidence>
<gene>
    <name evidence="2" type="ORF">SAPINGB_P003518</name>
</gene>
<protein>
    <submittedName>
        <fullName evidence="2">Uncharacterized protein</fullName>
    </submittedName>
</protein>
<evidence type="ECO:0000313" key="2">
    <source>
        <dbReference type="EMBL" id="VVT53329.1"/>
    </source>
</evidence>
<evidence type="ECO:0000256" key="1">
    <source>
        <dbReference type="SAM" id="MobiDB-lite"/>
    </source>
</evidence>
<dbReference type="AlphaFoldDB" id="A0A5E8BS28"/>
<dbReference type="GeneID" id="43582336"/>
<feature type="compositionally biased region" description="Polar residues" evidence="1">
    <location>
        <begin position="98"/>
        <end position="121"/>
    </location>
</feature>
<feature type="compositionally biased region" description="Low complexity" evidence="1">
    <location>
        <begin position="45"/>
        <end position="58"/>
    </location>
</feature>
<dbReference type="EMBL" id="CABVLU010000003">
    <property type="protein sequence ID" value="VVT53329.1"/>
    <property type="molecule type" value="Genomic_DNA"/>
</dbReference>
<keyword evidence="3" id="KW-1185">Reference proteome</keyword>
<dbReference type="Proteomes" id="UP000398389">
    <property type="component" value="Unassembled WGS sequence"/>
</dbReference>
<accession>A0A5E8BS28</accession>
<dbReference type="RefSeq" id="XP_031854127.1">
    <property type="nucleotide sequence ID" value="XM_031998236.1"/>
</dbReference>
<reference evidence="2 3" key="1">
    <citation type="submission" date="2019-09" db="EMBL/GenBank/DDBJ databases">
        <authorList>
            <person name="Brejova B."/>
        </authorList>
    </citation>
    <scope>NUCLEOTIDE SEQUENCE [LARGE SCALE GENOMIC DNA]</scope>
</reference>
<name>A0A5E8BS28_9ASCO</name>
<feature type="compositionally biased region" description="Basic and acidic residues" evidence="1">
    <location>
        <begin position="78"/>
        <end position="95"/>
    </location>
</feature>
<organism evidence="2 3">
    <name type="scientific">Magnusiomyces paraingens</name>
    <dbReference type="NCBI Taxonomy" id="2606893"/>
    <lineage>
        <taxon>Eukaryota</taxon>
        <taxon>Fungi</taxon>
        <taxon>Dikarya</taxon>
        <taxon>Ascomycota</taxon>
        <taxon>Saccharomycotina</taxon>
        <taxon>Dipodascomycetes</taxon>
        <taxon>Dipodascales</taxon>
        <taxon>Dipodascaceae</taxon>
        <taxon>Magnusiomyces</taxon>
    </lineage>
</organism>
<sequence length="161" mass="17503">MSSSSSRRSQQPLTLALGALAIAAGTATAATYLASRFGLFNLRSGPSTSSSSLEDSLLQTKKIVPGEEPFYDTDEEREQIRKQEQRAAEQLDADTRAAQASSEGQQQLEVSQPANPDNLSANPRLWSDAKLRSWLGHRYITVPEEVSRSQLVNLVAGLQEA</sequence>
<proteinExistence type="predicted"/>
<feature type="region of interest" description="Disordered" evidence="1">
    <location>
        <begin position="45"/>
        <end position="123"/>
    </location>
</feature>